<dbReference type="EMBL" id="ML977556">
    <property type="protein sequence ID" value="KAF2007688.1"/>
    <property type="molecule type" value="Genomic_DNA"/>
</dbReference>
<reference evidence="2" key="1">
    <citation type="journal article" date="2020" name="Stud. Mycol.">
        <title>101 Dothideomycetes genomes: a test case for predicting lifestyles and emergence of pathogens.</title>
        <authorList>
            <person name="Haridas S."/>
            <person name="Albert R."/>
            <person name="Binder M."/>
            <person name="Bloem J."/>
            <person name="Labutti K."/>
            <person name="Salamov A."/>
            <person name="Andreopoulos B."/>
            <person name="Baker S."/>
            <person name="Barry K."/>
            <person name="Bills G."/>
            <person name="Bluhm B."/>
            <person name="Cannon C."/>
            <person name="Castanera R."/>
            <person name="Culley D."/>
            <person name="Daum C."/>
            <person name="Ezra D."/>
            <person name="Gonzalez J."/>
            <person name="Henrissat B."/>
            <person name="Kuo A."/>
            <person name="Liang C."/>
            <person name="Lipzen A."/>
            <person name="Lutzoni F."/>
            <person name="Magnuson J."/>
            <person name="Mondo S."/>
            <person name="Nolan M."/>
            <person name="Ohm R."/>
            <person name="Pangilinan J."/>
            <person name="Park H.-J."/>
            <person name="Ramirez L."/>
            <person name="Alfaro M."/>
            <person name="Sun H."/>
            <person name="Tritt A."/>
            <person name="Yoshinaga Y."/>
            <person name="Zwiers L.-H."/>
            <person name="Turgeon B."/>
            <person name="Goodwin S."/>
            <person name="Spatafora J."/>
            <person name="Crous P."/>
            <person name="Grigoriev I."/>
        </authorList>
    </citation>
    <scope>NUCLEOTIDE SEQUENCE</scope>
    <source>
        <strain evidence="2">CBS 123094</strain>
    </source>
</reference>
<evidence type="ECO:0000313" key="3">
    <source>
        <dbReference type="Proteomes" id="UP000799779"/>
    </source>
</evidence>
<name>A0A6A5X418_9PLEO</name>
<dbReference type="AlphaFoldDB" id="A0A6A5X418"/>
<evidence type="ECO:0000313" key="2">
    <source>
        <dbReference type="EMBL" id="KAF2007688.1"/>
    </source>
</evidence>
<protein>
    <submittedName>
        <fullName evidence="2">Uncharacterized protein</fullName>
    </submittedName>
</protein>
<evidence type="ECO:0000256" key="1">
    <source>
        <dbReference type="SAM" id="MobiDB-lite"/>
    </source>
</evidence>
<dbReference type="Proteomes" id="UP000799779">
    <property type="component" value="Unassembled WGS sequence"/>
</dbReference>
<sequence>MQPSRNKMQSQFRGSYGDDTAFRDPSMRHRGAQASSVYGSDDPYDMDLSRHRARNLTWPGRPTYFDDTITGLFEALADAERHLTPLQEEFDQEIRLIRCYADKATIDALWAARFEIKAKPSRRSSAKSGVEPEADEVEATKKRKEVRQTWLKLERALNMAARGSSTTVSEARRGLKEAQDLPGIERTVKKMETSGKQCFELLSKSKKRYSDFKPLMEELDFIKTIVDGWSVFVDERGKNKEGEYDDDDDY</sequence>
<proteinExistence type="predicted"/>
<gene>
    <name evidence="2" type="ORF">P154DRAFT_648</name>
</gene>
<organism evidence="2 3">
    <name type="scientific">Amniculicola lignicola CBS 123094</name>
    <dbReference type="NCBI Taxonomy" id="1392246"/>
    <lineage>
        <taxon>Eukaryota</taxon>
        <taxon>Fungi</taxon>
        <taxon>Dikarya</taxon>
        <taxon>Ascomycota</taxon>
        <taxon>Pezizomycotina</taxon>
        <taxon>Dothideomycetes</taxon>
        <taxon>Pleosporomycetidae</taxon>
        <taxon>Pleosporales</taxon>
        <taxon>Amniculicolaceae</taxon>
        <taxon>Amniculicola</taxon>
    </lineage>
</organism>
<accession>A0A6A5X418</accession>
<feature type="compositionally biased region" description="Polar residues" evidence="1">
    <location>
        <begin position="1"/>
        <end position="13"/>
    </location>
</feature>
<feature type="region of interest" description="Disordered" evidence="1">
    <location>
        <begin position="121"/>
        <end position="141"/>
    </location>
</feature>
<feature type="region of interest" description="Disordered" evidence="1">
    <location>
        <begin position="1"/>
        <end position="40"/>
    </location>
</feature>
<dbReference type="OrthoDB" id="5413280at2759"/>
<keyword evidence="3" id="KW-1185">Reference proteome</keyword>